<keyword evidence="1" id="KW-0732">Signal</keyword>
<dbReference type="EMBL" id="CP048836">
    <property type="protein sequence ID" value="QID17533.1"/>
    <property type="molecule type" value="Genomic_DNA"/>
</dbReference>
<evidence type="ECO:0000313" key="3">
    <source>
        <dbReference type="EMBL" id="QID17533.1"/>
    </source>
</evidence>
<protein>
    <submittedName>
        <fullName evidence="3">PEP-CTERM sorting domain-containing protein</fullName>
    </submittedName>
</protein>
<evidence type="ECO:0000256" key="1">
    <source>
        <dbReference type="SAM" id="SignalP"/>
    </source>
</evidence>
<dbReference type="RefSeq" id="WP_173764698.1">
    <property type="nucleotide sequence ID" value="NZ_CP048836.1"/>
</dbReference>
<keyword evidence="4" id="KW-1185">Reference proteome</keyword>
<feature type="chain" id="PRO_5025533611" evidence="1">
    <location>
        <begin position="20"/>
        <end position="230"/>
    </location>
</feature>
<dbReference type="Gene3D" id="2.60.120.260">
    <property type="entry name" value="Galactose-binding domain-like"/>
    <property type="match status" value="1"/>
</dbReference>
<gene>
    <name evidence="3" type="ORF">G3580_07685</name>
</gene>
<proteinExistence type="predicted"/>
<dbReference type="NCBIfam" id="TIGR02595">
    <property type="entry name" value="PEP_CTERM"/>
    <property type="match status" value="1"/>
</dbReference>
<evidence type="ECO:0000313" key="4">
    <source>
        <dbReference type="Proteomes" id="UP000501991"/>
    </source>
</evidence>
<name>A0A6C1B2C7_9RHOO</name>
<sequence>MKTPMLAALILLGSTQAHALQTVDYGWEDGVGTLLGSYGNLADPVNVTGAQLGSNGVDPYGVAGAHGGDRFLHVAEDPIGGTPQAYVAFITGLQAGDEISASFWGYDDTAGSNPSLRIWGHYAVSGDVNSYEGSAGGNTTYTDGSGWSQVGNTWTFAPSSAGADALVVEARLYSGSGGRTDFWIDDLQVIAPDHATVQFAAAPVPEPESYALMLAGLGLLGGVVRRRTGR</sequence>
<organism evidence="3 4">
    <name type="scientific">Nitrogeniibacter mangrovi</name>
    <dbReference type="NCBI Taxonomy" id="2016596"/>
    <lineage>
        <taxon>Bacteria</taxon>
        <taxon>Pseudomonadati</taxon>
        <taxon>Pseudomonadota</taxon>
        <taxon>Betaproteobacteria</taxon>
        <taxon>Rhodocyclales</taxon>
        <taxon>Zoogloeaceae</taxon>
        <taxon>Nitrogeniibacter</taxon>
    </lineage>
</organism>
<accession>A0A6C1B2C7</accession>
<dbReference type="AlphaFoldDB" id="A0A6C1B2C7"/>
<dbReference type="InterPro" id="IPR013424">
    <property type="entry name" value="Ice-binding_C"/>
</dbReference>
<dbReference type="InterPro" id="IPR008979">
    <property type="entry name" value="Galactose-bd-like_sf"/>
</dbReference>
<dbReference type="Pfam" id="PF07589">
    <property type="entry name" value="PEP-CTERM"/>
    <property type="match status" value="1"/>
</dbReference>
<reference evidence="3 4" key="1">
    <citation type="submission" date="2020-02" db="EMBL/GenBank/DDBJ databases">
        <title>Nitrogenibacter mangrovi gen. nov., sp. nov. isolated from mangrove sediment, a denitrifying betaproteobacterium.</title>
        <authorList>
            <person name="Liao H."/>
            <person name="Tian Y."/>
        </authorList>
    </citation>
    <scope>NUCLEOTIDE SEQUENCE [LARGE SCALE GENOMIC DNA]</scope>
    <source>
        <strain evidence="3 4">M9-3-2</strain>
    </source>
</reference>
<feature type="domain" description="Ice-binding protein C-terminal" evidence="2">
    <location>
        <begin position="203"/>
        <end position="227"/>
    </location>
</feature>
<dbReference type="Proteomes" id="UP000501991">
    <property type="component" value="Chromosome"/>
</dbReference>
<evidence type="ECO:0000259" key="2">
    <source>
        <dbReference type="Pfam" id="PF07589"/>
    </source>
</evidence>
<feature type="signal peptide" evidence="1">
    <location>
        <begin position="1"/>
        <end position="19"/>
    </location>
</feature>
<dbReference type="SUPFAM" id="SSF49785">
    <property type="entry name" value="Galactose-binding domain-like"/>
    <property type="match status" value="1"/>
</dbReference>
<dbReference type="KEGG" id="azq:G3580_07685"/>